<evidence type="ECO:0000256" key="3">
    <source>
        <dbReference type="ARBA" id="ARBA00022448"/>
    </source>
</evidence>
<name>A0A448ID74_MYCCI</name>
<dbReference type="PANTHER" id="PTHR42810:SF2">
    <property type="entry name" value="PURINE PERMEASE C1399.01C-RELATED"/>
    <property type="match status" value="1"/>
</dbReference>
<feature type="transmembrane region" description="Helical" evidence="7">
    <location>
        <begin position="360"/>
        <end position="377"/>
    </location>
</feature>
<evidence type="ECO:0000313" key="9">
    <source>
        <dbReference type="Proteomes" id="UP000282551"/>
    </source>
</evidence>
<keyword evidence="4 7" id="KW-0812">Transmembrane</keyword>
<protein>
    <submittedName>
        <fullName evidence="8">Xanthine/uracil permease</fullName>
    </submittedName>
</protein>
<sequence length="466" mass="48399">MSDLAEPTPPRSAGRPILTVGFDERLSPPRTALFGLQHLLALTGIWLFPALIGAALDLSHEQTGWLTQGCLFMTGLITVLQSSRLLRLPIVQGPTAAFMLAIIAAGSTFGLGTAFGSMFVAGLIFAALALPLRRLGLFGHIAKLVANPILLGTLLLIIGAQLASIGLSGWFGTPGNPGHGWPFFLISIVTVLAVIGFAVFGGDTIVRRGAIFWGIVIGTVVAFLTGVWSLPAVTGTALVAPPQLLPFGFGVAWPAVVLMLIAFLQAGAESAGMYQLVGSWGGQRVDVDRTNRGLFTEFAGTAVGSLFCGIGTTSYPENAGIVRMSGIGSRFVTLTAGAAALVLAFVPAVGLFIAGLPLPVLAAASTILFGIIALSGVQMMNNVHWDELNLMVAAPAFIIALGTAHLPEDILAVLPDSVASVVTTPMMVGVILLFVLHLVLNVGVRRLLNRPEATEPPLVVPAIGTE</sequence>
<dbReference type="Pfam" id="PF00860">
    <property type="entry name" value="Xan_ur_permease"/>
    <property type="match status" value="1"/>
</dbReference>
<accession>A0A448ID74</accession>
<gene>
    <name evidence="8" type="primary">ygfU</name>
    <name evidence="8" type="ORF">NCTC10485_04632</name>
</gene>
<dbReference type="GO" id="GO:0042907">
    <property type="term" value="F:xanthine transmembrane transporter activity"/>
    <property type="evidence" value="ECO:0007669"/>
    <property type="project" value="TreeGrafter"/>
</dbReference>
<keyword evidence="5 7" id="KW-1133">Transmembrane helix</keyword>
<evidence type="ECO:0000256" key="7">
    <source>
        <dbReference type="SAM" id="Phobius"/>
    </source>
</evidence>
<dbReference type="InterPro" id="IPR006043">
    <property type="entry name" value="NCS2"/>
</dbReference>
<evidence type="ECO:0000256" key="6">
    <source>
        <dbReference type="ARBA" id="ARBA00023136"/>
    </source>
</evidence>
<dbReference type="GO" id="GO:0005886">
    <property type="term" value="C:plasma membrane"/>
    <property type="evidence" value="ECO:0007669"/>
    <property type="project" value="TreeGrafter"/>
</dbReference>
<reference evidence="8 9" key="1">
    <citation type="submission" date="2018-12" db="EMBL/GenBank/DDBJ databases">
        <authorList>
            <consortium name="Pathogen Informatics"/>
        </authorList>
    </citation>
    <scope>NUCLEOTIDE SEQUENCE [LARGE SCALE GENOMIC DNA]</scope>
    <source>
        <strain evidence="8 9">NCTC10485</strain>
    </source>
</reference>
<evidence type="ECO:0000313" key="8">
    <source>
        <dbReference type="EMBL" id="VEG50314.1"/>
    </source>
</evidence>
<evidence type="ECO:0000256" key="2">
    <source>
        <dbReference type="ARBA" id="ARBA00008821"/>
    </source>
</evidence>
<feature type="transmembrane region" description="Helical" evidence="7">
    <location>
        <begin position="244"/>
        <end position="264"/>
    </location>
</feature>
<comment type="similarity">
    <text evidence="2">Belongs to the nucleobase:cation symporter-2 (NCS2) (TC 2.A.40) family.</text>
</comment>
<feature type="transmembrane region" description="Helical" evidence="7">
    <location>
        <begin position="144"/>
        <end position="167"/>
    </location>
</feature>
<feature type="transmembrane region" description="Helical" evidence="7">
    <location>
        <begin position="111"/>
        <end position="132"/>
    </location>
</feature>
<keyword evidence="6 7" id="KW-0472">Membrane</keyword>
<evidence type="ECO:0000256" key="4">
    <source>
        <dbReference type="ARBA" id="ARBA00022692"/>
    </source>
</evidence>
<dbReference type="RefSeq" id="WP_126335864.1">
    <property type="nucleotide sequence ID" value="NZ_AP022604.1"/>
</dbReference>
<comment type="subcellular location">
    <subcellularLocation>
        <location evidence="1">Membrane</location>
        <topology evidence="1">Multi-pass membrane protein</topology>
    </subcellularLocation>
</comment>
<feature type="transmembrane region" description="Helical" evidence="7">
    <location>
        <begin position="32"/>
        <end position="56"/>
    </location>
</feature>
<keyword evidence="3" id="KW-0813">Transport</keyword>
<feature type="transmembrane region" description="Helical" evidence="7">
    <location>
        <begin position="179"/>
        <end position="200"/>
    </location>
</feature>
<keyword evidence="9" id="KW-1185">Reference proteome</keyword>
<dbReference type="PANTHER" id="PTHR42810">
    <property type="entry name" value="PURINE PERMEASE C1399.01C-RELATED"/>
    <property type="match status" value="1"/>
</dbReference>
<proteinExistence type="inferred from homology"/>
<feature type="transmembrane region" description="Helical" evidence="7">
    <location>
        <begin position="331"/>
        <end position="354"/>
    </location>
</feature>
<feature type="transmembrane region" description="Helical" evidence="7">
    <location>
        <begin position="418"/>
        <end position="440"/>
    </location>
</feature>
<dbReference type="Proteomes" id="UP000282551">
    <property type="component" value="Chromosome"/>
</dbReference>
<evidence type="ECO:0000256" key="5">
    <source>
        <dbReference type="ARBA" id="ARBA00022989"/>
    </source>
</evidence>
<evidence type="ECO:0000256" key="1">
    <source>
        <dbReference type="ARBA" id="ARBA00004141"/>
    </source>
</evidence>
<dbReference type="AlphaFoldDB" id="A0A448ID74"/>
<dbReference type="EMBL" id="LR134355">
    <property type="protein sequence ID" value="VEG50314.1"/>
    <property type="molecule type" value="Genomic_DNA"/>
</dbReference>
<dbReference type="NCBIfam" id="NF037981">
    <property type="entry name" value="NCS2_1"/>
    <property type="match status" value="1"/>
</dbReference>
<dbReference type="OrthoDB" id="9805749at2"/>
<organism evidence="8 9">
    <name type="scientific">Mycolicibacterium chitae</name>
    <name type="common">Mycobacterium chitae</name>
    <dbReference type="NCBI Taxonomy" id="1792"/>
    <lineage>
        <taxon>Bacteria</taxon>
        <taxon>Bacillati</taxon>
        <taxon>Actinomycetota</taxon>
        <taxon>Actinomycetes</taxon>
        <taxon>Mycobacteriales</taxon>
        <taxon>Mycobacteriaceae</taxon>
        <taxon>Mycolicibacterium</taxon>
    </lineage>
</organism>
<feature type="transmembrane region" description="Helical" evidence="7">
    <location>
        <begin position="62"/>
        <end position="80"/>
    </location>
</feature>
<feature type="transmembrane region" description="Helical" evidence="7">
    <location>
        <begin position="212"/>
        <end position="232"/>
    </location>
</feature>
<feature type="transmembrane region" description="Helical" evidence="7">
    <location>
        <begin position="389"/>
        <end position="406"/>
    </location>
</feature>